<evidence type="ECO:0000259" key="13">
    <source>
        <dbReference type="Pfam" id="PF00487"/>
    </source>
</evidence>
<evidence type="ECO:0000256" key="11">
    <source>
        <dbReference type="ARBA" id="ARBA00023160"/>
    </source>
</evidence>
<comment type="similarity">
    <text evidence="2">Belongs to the fatty acid desaturase type 2 family.</text>
</comment>
<keyword evidence="6 12" id="KW-1133">Transmembrane helix</keyword>
<evidence type="ECO:0000256" key="12">
    <source>
        <dbReference type="SAM" id="Phobius"/>
    </source>
</evidence>
<keyword evidence="9" id="KW-0443">Lipid metabolism</keyword>
<evidence type="ECO:0000256" key="2">
    <source>
        <dbReference type="ARBA" id="ARBA00008749"/>
    </source>
</evidence>
<dbReference type="PANTHER" id="PTHR11351">
    <property type="entry name" value="ACYL-COA DESATURASE"/>
    <property type="match status" value="1"/>
</dbReference>
<proteinExistence type="inferred from homology"/>
<evidence type="ECO:0000256" key="7">
    <source>
        <dbReference type="ARBA" id="ARBA00023002"/>
    </source>
</evidence>
<dbReference type="PRINTS" id="PR00075">
    <property type="entry name" value="FACDDSATRASE"/>
</dbReference>
<dbReference type="STRING" id="1658765.Msub_10659"/>
<evidence type="ECO:0000256" key="9">
    <source>
        <dbReference type="ARBA" id="ARBA00023098"/>
    </source>
</evidence>
<dbReference type="GO" id="GO:0006633">
    <property type="term" value="P:fatty acid biosynthetic process"/>
    <property type="evidence" value="ECO:0007669"/>
    <property type="project" value="UniProtKB-KW"/>
</dbReference>
<dbReference type="PATRIC" id="fig|1658765.3.peg.650"/>
<evidence type="ECO:0000256" key="1">
    <source>
        <dbReference type="ARBA" id="ARBA00004141"/>
    </source>
</evidence>
<reference evidence="14 15" key="1">
    <citation type="submission" date="2015-06" db="EMBL/GenBank/DDBJ databases">
        <title>Marinobacter subterrani, a genetically tractable neutrophilic iron-oxidizing strain isolated from the Soudan Iron Mine.</title>
        <authorList>
            <person name="Bonis B.M."/>
            <person name="Gralnick J.A."/>
        </authorList>
    </citation>
    <scope>NUCLEOTIDE SEQUENCE [LARGE SCALE GENOMIC DNA]</scope>
    <source>
        <strain evidence="14 15">JG233</strain>
    </source>
</reference>
<dbReference type="EC" id="1.14.19.1" evidence="14"/>
<keyword evidence="10 12" id="KW-0472">Membrane</keyword>
<comment type="caution">
    <text evidence="14">The sequence shown here is derived from an EMBL/GenBank/DDBJ whole genome shotgun (WGS) entry which is preliminary data.</text>
</comment>
<dbReference type="InterPro" id="IPR015876">
    <property type="entry name" value="Acyl-CoA_DS"/>
</dbReference>
<keyword evidence="15" id="KW-1185">Reference proteome</keyword>
<evidence type="ECO:0000256" key="5">
    <source>
        <dbReference type="ARBA" id="ARBA00022832"/>
    </source>
</evidence>
<evidence type="ECO:0000256" key="10">
    <source>
        <dbReference type="ARBA" id="ARBA00023136"/>
    </source>
</evidence>
<keyword evidence="8" id="KW-0408">Iron</keyword>
<organism evidence="14 15">
    <name type="scientific">Marinobacter subterrani</name>
    <dbReference type="NCBI Taxonomy" id="1658765"/>
    <lineage>
        <taxon>Bacteria</taxon>
        <taxon>Pseudomonadati</taxon>
        <taxon>Pseudomonadota</taxon>
        <taxon>Gammaproteobacteria</taxon>
        <taxon>Pseudomonadales</taxon>
        <taxon>Marinobacteraceae</taxon>
        <taxon>Marinobacter</taxon>
    </lineage>
</organism>
<feature type="transmembrane region" description="Helical" evidence="12">
    <location>
        <begin position="70"/>
        <end position="88"/>
    </location>
</feature>
<dbReference type="CDD" id="cd03505">
    <property type="entry name" value="Delta9-FADS-like"/>
    <property type="match status" value="1"/>
</dbReference>
<dbReference type="Proteomes" id="UP000036102">
    <property type="component" value="Unassembled WGS sequence"/>
</dbReference>
<comment type="subcellular location">
    <subcellularLocation>
        <location evidence="1">Membrane</location>
        <topology evidence="1">Multi-pass membrane protein</topology>
    </subcellularLocation>
</comment>
<keyword evidence="5" id="KW-0276">Fatty acid metabolism</keyword>
<evidence type="ECO:0000313" key="14">
    <source>
        <dbReference type="EMBL" id="KMQ74475.1"/>
    </source>
</evidence>
<dbReference type="GO" id="GO:0004768">
    <property type="term" value="F:stearoyl-CoA 9-desaturase activity"/>
    <property type="evidence" value="ECO:0007669"/>
    <property type="project" value="UniProtKB-EC"/>
</dbReference>
<protein>
    <submittedName>
        <fullName evidence="14">Delta-9 acyl-phospholipid desaturase</fullName>
        <ecNumber evidence="14">1.14.19.1</ecNumber>
    </submittedName>
</protein>
<feature type="transmembrane region" description="Helical" evidence="12">
    <location>
        <begin position="94"/>
        <end position="114"/>
    </location>
</feature>
<keyword evidence="7 14" id="KW-0560">Oxidoreductase</keyword>
<gene>
    <name evidence="14" type="ORF">Msub_10659</name>
</gene>
<feature type="transmembrane region" description="Helical" evidence="12">
    <location>
        <begin position="212"/>
        <end position="232"/>
    </location>
</feature>
<dbReference type="InterPro" id="IPR005804">
    <property type="entry name" value="FA_desaturase_dom"/>
</dbReference>
<evidence type="ECO:0000256" key="3">
    <source>
        <dbReference type="ARBA" id="ARBA00022516"/>
    </source>
</evidence>
<keyword evidence="4 12" id="KW-0812">Transmembrane</keyword>
<name>A0A0J7M004_9GAMM</name>
<keyword evidence="11" id="KW-0275">Fatty acid biosynthesis</keyword>
<feature type="transmembrane region" description="Helical" evidence="12">
    <location>
        <begin position="244"/>
        <end position="264"/>
    </location>
</feature>
<evidence type="ECO:0000313" key="15">
    <source>
        <dbReference type="Proteomes" id="UP000036102"/>
    </source>
</evidence>
<dbReference type="PANTHER" id="PTHR11351:SF31">
    <property type="entry name" value="DESATURASE 1, ISOFORM A-RELATED"/>
    <property type="match status" value="1"/>
</dbReference>
<evidence type="ECO:0000256" key="4">
    <source>
        <dbReference type="ARBA" id="ARBA00022692"/>
    </source>
</evidence>
<sequence length="355" mass="41002">MAHPIPVVRSYNRTAIKVSGFADCTFTVSFLVKGKQGMTRVQHWFTNILRWFDSEAGSDSVDTSSRSFNFIRVLPFIALHLACLLAFYTGVSAFALGFAIAFFVVRMFAITGFYHRYFAHKTFKTSRPAQFLFAILGASAAQRGPLWWAAHHRHHHQHSDQEQDLHSPHQGGFWWSHMGWFTCDAGFVTEERRIRDWLKFPELRLINRFDSLVPAAAALGIYALGEALAAWAPGLGTNGLQLLVWGFFVSTVVLFHATVSINSLSHVWGKRRFNTTDDSRNNFWLALITLGEGWHNNHHRWPQSVRQGFRWYEIDITWYGLWLMSKLGIIWDLNPIPQHIQDETRELDRARRNRQ</sequence>
<keyword evidence="3" id="KW-0444">Lipid biosynthesis</keyword>
<feature type="domain" description="Fatty acid desaturase" evidence="13">
    <location>
        <begin position="97"/>
        <end position="316"/>
    </location>
</feature>
<dbReference type="EMBL" id="LFBU01000001">
    <property type="protein sequence ID" value="KMQ74475.1"/>
    <property type="molecule type" value="Genomic_DNA"/>
</dbReference>
<accession>A0A0J7M004</accession>
<dbReference type="AlphaFoldDB" id="A0A0J7M004"/>
<dbReference type="Pfam" id="PF00487">
    <property type="entry name" value="FA_desaturase"/>
    <property type="match status" value="1"/>
</dbReference>
<evidence type="ECO:0000256" key="6">
    <source>
        <dbReference type="ARBA" id="ARBA00022989"/>
    </source>
</evidence>
<evidence type="ECO:0000256" key="8">
    <source>
        <dbReference type="ARBA" id="ARBA00023004"/>
    </source>
</evidence>
<dbReference type="GO" id="GO:0016020">
    <property type="term" value="C:membrane"/>
    <property type="evidence" value="ECO:0007669"/>
    <property type="project" value="UniProtKB-SubCell"/>
</dbReference>